<dbReference type="NCBIfam" id="NF033632">
    <property type="entry name" value="SLATT_4"/>
    <property type="match status" value="1"/>
</dbReference>
<protein>
    <recommendedName>
        <fullName evidence="2">SMODS and SLOG-associating 2TM effector domain-containing protein</fullName>
    </recommendedName>
</protein>
<dbReference type="EMBL" id="MN739216">
    <property type="protein sequence ID" value="QHS94117.1"/>
    <property type="molecule type" value="Genomic_DNA"/>
</dbReference>
<evidence type="ECO:0000313" key="1">
    <source>
        <dbReference type="EMBL" id="QHS94117.1"/>
    </source>
</evidence>
<evidence type="ECO:0008006" key="2">
    <source>
        <dbReference type="Google" id="ProtNLM"/>
    </source>
</evidence>
<reference evidence="1" key="1">
    <citation type="journal article" date="2020" name="Nature">
        <title>Giant virus diversity and host interactions through global metagenomics.</title>
        <authorList>
            <person name="Schulz F."/>
            <person name="Roux S."/>
            <person name="Paez-Espino D."/>
            <person name="Jungbluth S."/>
            <person name="Walsh D.A."/>
            <person name="Denef V.J."/>
            <person name="McMahon K.D."/>
            <person name="Konstantinidis K.T."/>
            <person name="Eloe-Fadrosh E.A."/>
            <person name="Kyrpides N.C."/>
            <person name="Woyke T."/>
        </authorList>
    </citation>
    <scope>NUCLEOTIDE SEQUENCE</scope>
    <source>
        <strain evidence="1">GVMAG-M-3300018416-26</strain>
    </source>
</reference>
<name>A0A6C0BNW6_9ZZZZ</name>
<proteinExistence type="predicted"/>
<accession>A0A6C0BNW6</accession>
<organism evidence="1">
    <name type="scientific">viral metagenome</name>
    <dbReference type="NCBI Taxonomy" id="1070528"/>
    <lineage>
        <taxon>unclassified sequences</taxon>
        <taxon>metagenomes</taxon>
        <taxon>organismal metagenomes</taxon>
    </lineage>
</organism>
<sequence>MDEAEALAQVRYTNLKKKVNAESWSYNMEFLLKRWAEKAAGLRFMHATTGGEWKKFSDYCSLSAIFVTIIASGASLSAASVDDQDIKDSILIGVGGVGLFSSLIQALKQFYNSEEKTADHLSIAKQFGSFYRYINLQLAMSREERDPADVLTSYSLKEYERLMSESPSISASAIEAFNARFKNSEQTRPDIALESFVIDICKNDENTLALDNEDKDIL</sequence>
<dbReference type="AlphaFoldDB" id="A0A6C0BNW6"/>